<dbReference type="SUPFAM" id="SSF56935">
    <property type="entry name" value="Porins"/>
    <property type="match status" value="1"/>
</dbReference>
<feature type="chain" id="PRO_5025469273" evidence="13">
    <location>
        <begin position="36"/>
        <end position="743"/>
    </location>
</feature>
<evidence type="ECO:0000256" key="4">
    <source>
        <dbReference type="ARBA" id="ARBA00022496"/>
    </source>
</evidence>
<dbReference type="RefSeq" id="WP_163496447.1">
    <property type="nucleotide sequence ID" value="NZ_CP048711.1"/>
</dbReference>
<keyword evidence="13" id="KW-0732">Signal</keyword>
<comment type="similarity">
    <text evidence="11 12">Belongs to the TonB-dependent receptor family.</text>
</comment>
<keyword evidence="4" id="KW-0410">Iron transport</keyword>
<proteinExistence type="inferred from homology"/>
<accession>A0A6C0U6P5</accession>
<keyword evidence="16" id="KW-0675">Receptor</keyword>
<evidence type="ECO:0000256" key="13">
    <source>
        <dbReference type="SAM" id="SignalP"/>
    </source>
</evidence>
<evidence type="ECO:0000256" key="5">
    <source>
        <dbReference type="ARBA" id="ARBA00022692"/>
    </source>
</evidence>
<dbReference type="Pfam" id="PF07715">
    <property type="entry name" value="Plug"/>
    <property type="match status" value="1"/>
</dbReference>
<dbReference type="Gene3D" id="2.40.170.20">
    <property type="entry name" value="TonB-dependent receptor, beta-barrel domain"/>
    <property type="match status" value="1"/>
</dbReference>
<name>A0A6C0U6P5_9GAMM</name>
<keyword evidence="10 11" id="KW-0998">Cell outer membrane</keyword>
<dbReference type="AlphaFoldDB" id="A0A6C0U6P5"/>
<dbReference type="Pfam" id="PF00593">
    <property type="entry name" value="TonB_dep_Rec_b-barrel"/>
    <property type="match status" value="1"/>
</dbReference>
<evidence type="ECO:0000259" key="15">
    <source>
        <dbReference type="Pfam" id="PF07715"/>
    </source>
</evidence>
<dbReference type="InterPro" id="IPR012910">
    <property type="entry name" value="Plug_dom"/>
</dbReference>
<dbReference type="InterPro" id="IPR000531">
    <property type="entry name" value="Beta-barrel_TonB"/>
</dbReference>
<keyword evidence="17" id="KW-1185">Reference proteome</keyword>
<feature type="domain" description="TonB-dependent receptor-like beta-barrel" evidence="14">
    <location>
        <begin position="263"/>
        <end position="708"/>
    </location>
</feature>
<organism evidence="16 17">
    <name type="scientific">Kineobactrum salinum</name>
    <dbReference type="NCBI Taxonomy" id="2708301"/>
    <lineage>
        <taxon>Bacteria</taxon>
        <taxon>Pseudomonadati</taxon>
        <taxon>Pseudomonadota</taxon>
        <taxon>Gammaproteobacteria</taxon>
        <taxon>Cellvibrionales</taxon>
        <taxon>Halieaceae</taxon>
        <taxon>Kineobactrum</taxon>
    </lineage>
</organism>
<keyword evidence="3 11" id="KW-1134">Transmembrane beta strand</keyword>
<evidence type="ECO:0000259" key="14">
    <source>
        <dbReference type="Pfam" id="PF00593"/>
    </source>
</evidence>
<evidence type="ECO:0000256" key="9">
    <source>
        <dbReference type="ARBA" id="ARBA00023136"/>
    </source>
</evidence>
<sequence>MKAREDVIRGAFNLRLTPVALALPALLATGSGVWAQDGAATGNRRVLEEIIVSAQKRSQNINDVGIAITAFDSGQVRDLAFMQPQDIATQTTNFSVNTLATNVPNFTIRGVGVNDYAINQATSVGTYVDQVFISSPAMMLFQMFDTQRVEVLKGPQGTLYGRNTTGGAVLYFSNRPTEEFSGEAYVEGGNAGYYLLEAAVSGPLSDTLSARMAVNTTQSDGLQDNIITGETHGGMDRTAWRGLLQWQPRSDLDLMFNVHGGEDNSDLNSFTVPGTGSNDSSTGTIDTLDGVPYRDNESLGVSLTVNWDIGPVTFTSISSYDELDRFEYGDSDGQLRDGRIDQILISDIEQVTQELRLANAGGGDVNWVAGVYYGKDEIDDSTVYEVTGAGFPPAAFGLPAPYALIDTLGNAYQQISETYAAFGQVEWAFTDRWSLTLGLRYTQEDKELQDVTTPWSAEPGSGESGPVVSGLLFPPADYEEDFDAFSGKVALDYRLNDDTLLYASISEGYKSGGFQGTLVFTPAAIIPFDEETVLSYEVGAKLTLLEGRMQINSAAFFYDYENLQAQGTIEGGAAGVENLFALQNIGDAEVLGFEVDVQATPLPRLELALGVGYLDAKITDPFVPEVEEDGRPAVSPEWNLNGRVRYDVITAQDYTLYLQGNFNWQDEQYFDIYETPFLLENAYGVVNASLGVDAVDGTWKATVWGRNLADENYRAGGFTGGVAGDVQIYGQPRTYGVSFNYRF</sequence>
<protein>
    <submittedName>
        <fullName evidence="16">TonB-dependent receptor</fullName>
    </submittedName>
</protein>
<gene>
    <name evidence="16" type="ORF">G3T16_18100</name>
</gene>
<dbReference type="GO" id="GO:0006826">
    <property type="term" value="P:iron ion transport"/>
    <property type="evidence" value="ECO:0007669"/>
    <property type="project" value="UniProtKB-KW"/>
</dbReference>
<reference evidence="16 17" key="1">
    <citation type="submission" date="2020-02" db="EMBL/GenBank/DDBJ databases">
        <title>Genome sequencing for Kineobactrum sp. M2.</title>
        <authorList>
            <person name="Park S.-J."/>
        </authorList>
    </citation>
    <scope>NUCLEOTIDE SEQUENCE [LARGE SCALE GENOMIC DNA]</scope>
    <source>
        <strain evidence="16 17">M2</strain>
    </source>
</reference>
<keyword evidence="5 11" id="KW-0812">Transmembrane</keyword>
<feature type="domain" description="TonB-dependent receptor plug" evidence="15">
    <location>
        <begin position="62"/>
        <end position="168"/>
    </location>
</feature>
<evidence type="ECO:0000256" key="12">
    <source>
        <dbReference type="RuleBase" id="RU003357"/>
    </source>
</evidence>
<evidence type="ECO:0000256" key="8">
    <source>
        <dbReference type="ARBA" id="ARBA00023077"/>
    </source>
</evidence>
<dbReference type="Proteomes" id="UP000477680">
    <property type="component" value="Chromosome"/>
</dbReference>
<dbReference type="PANTHER" id="PTHR32552:SF81">
    <property type="entry name" value="TONB-DEPENDENT OUTER MEMBRANE RECEPTOR"/>
    <property type="match status" value="1"/>
</dbReference>
<dbReference type="KEGG" id="kim:G3T16_18100"/>
<evidence type="ECO:0000313" key="16">
    <source>
        <dbReference type="EMBL" id="QIB67019.1"/>
    </source>
</evidence>
<evidence type="ECO:0000256" key="3">
    <source>
        <dbReference type="ARBA" id="ARBA00022452"/>
    </source>
</evidence>
<evidence type="ECO:0000256" key="7">
    <source>
        <dbReference type="ARBA" id="ARBA00023065"/>
    </source>
</evidence>
<keyword evidence="8 12" id="KW-0798">TonB box</keyword>
<dbReference type="PROSITE" id="PS52016">
    <property type="entry name" value="TONB_DEPENDENT_REC_3"/>
    <property type="match status" value="1"/>
</dbReference>
<evidence type="ECO:0000256" key="10">
    <source>
        <dbReference type="ARBA" id="ARBA00023237"/>
    </source>
</evidence>
<keyword evidence="2 11" id="KW-0813">Transport</keyword>
<dbReference type="InterPro" id="IPR039426">
    <property type="entry name" value="TonB-dep_rcpt-like"/>
</dbReference>
<dbReference type="PANTHER" id="PTHR32552">
    <property type="entry name" value="FERRICHROME IRON RECEPTOR-RELATED"/>
    <property type="match status" value="1"/>
</dbReference>
<keyword evidence="7" id="KW-0406">Ion transport</keyword>
<evidence type="ECO:0000256" key="6">
    <source>
        <dbReference type="ARBA" id="ARBA00023004"/>
    </source>
</evidence>
<comment type="subcellular location">
    <subcellularLocation>
        <location evidence="1 11">Cell outer membrane</location>
        <topology evidence="1 11">Multi-pass membrane protein</topology>
    </subcellularLocation>
</comment>
<evidence type="ECO:0000256" key="1">
    <source>
        <dbReference type="ARBA" id="ARBA00004571"/>
    </source>
</evidence>
<evidence type="ECO:0000313" key="17">
    <source>
        <dbReference type="Proteomes" id="UP000477680"/>
    </source>
</evidence>
<evidence type="ECO:0000256" key="11">
    <source>
        <dbReference type="PROSITE-ProRule" id="PRU01360"/>
    </source>
</evidence>
<dbReference type="GO" id="GO:0009279">
    <property type="term" value="C:cell outer membrane"/>
    <property type="evidence" value="ECO:0007669"/>
    <property type="project" value="UniProtKB-SubCell"/>
</dbReference>
<evidence type="ECO:0000256" key="2">
    <source>
        <dbReference type="ARBA" id="ARBA00022448"/>
    </source>
</evidence>
<dbReference type="EMBL" id="CP048711">
    <property type="protein sequence ID" value="QIB67019.1"/>
    <property type="molecule type" value="Genomic_DNA"/>
</dbReference>
<dbReference type="InterPro" id="IPR036942">
    <property type="entry name" value="Beta-barrel_TonB_sf"/>
</dbReference>
<feature type="signal peptide" evidence="13">
    <location>
        <begin position="1"/>
        <end position="35"/>
    </location>
</feature>
<keyword evidence="6" id="KW-0408">Iron</keyword>
<keyword evidence="9 11" id="KW-0472">Membrane</keyword>